<dbReference type="PROSITE" id="PS50003">
    <property type="entry name" value="PH_DOMAIN"/>
    <property type="match status" value="1"/>
</dbReference>
<evidence type="ECO:0000313" key="4">
    <source>
        <dbReference type="EMBL" id="KAK2721664.1"/>
    </source>
</evidence>
<evidence type="ECO:0000259" key="3">
    <source>
        <dbReference type="PROSITE" id="PS50010"/>
    </source>
</evidence>
<dbReference type="EMBL" id="JAVRJZ010000006">
    <property type="protein sequence ID" value="KAK2721664.1"/>
    <property type="molecule type" value="Genomic_DNA"/>
</dbReference>
<gene>
    <name evidence="4" type="ORF">QYM36_003835</name>
</gene>
<feature type="region of interest" description="Disordered" evidence="1">
    <location>
        <begin position="478"/>
        <end position="508"/>
    </location>
</feature>
<dbReference type="GO" id="GO:0007266">
    <property type="term" value="P:Rho protein signal transduction"/>
    <property type="evidence" value="ECO:0007669"/>
    <property type="project" value="TreeGrafter"/>
</dbReference>
<dbReference type="InterPro" id="IPR001331">
    <property type="entry name" value="GDS_CDC24_CS"/>
</dbReference>
<dbReference type="SMART" id="SM00325">
    <property type="entry name" value="RhoGEF"/>
    <property type="match status" value="1"/>
</dbReference>
<dbReference type="Pfam" id="PF00621">
    <property type="entry name" value="RhoGEF"/>
    <property type="match status" value="1"/>
</dbReference>
<feature type="compositionally biased region" description="Acidic residues" evidence="1">
    <location>
        <begin position="231"/>
        <end position="240"/>
    </location>
</feature>
<dbReference type="SUPFAM" id="SSF48065">
    <property type="entry name" value="DBL homology domain (DH-domain)"/>
    <property type="match status" value="1"/>
</dbReference>
<proteinExistence type="predicted"/>
<keyword evidence="5" id="KW-1185">Reference proteome</keyword>
<comment type="caution">
    <text evidence="4">The sequence shown here is derived from an EMBL/GenBank/DDBJ whole genome shotgun (WGS) entry which is preliminary data.</text>
</comment>
<feature type="region of interest" description="Disordered" evidence="1">
    <location>
        <begin position="403"/>
        <end position="466"/>
    </location>
</feature>
<feature type="compositionally biased region" description="Polar residues" evidence="1">
    <location>
        <begin position="455"/>
        <end position="466"/>
    </location>
</feature>
<dbReference type="SUPFAM" id="SSF50729">
    <property type="entry name" value="PH domain-like"/>
    <property type="match status" value="1"/>
</dbReference>
<dbReference type="InterPro" id="IPR040181">
    <property type="entry name" value="PKHG5/7"/>
</dbReference>
<dbReference type="AlphaFoldDB" id="A0AA88LCX7"/>
<organism evidence="4 5">
    <name type="scientific">Artemia franciscana</name>
    <name type="common">Brine shrimp</name>
    <name type="synonym">Artemia sanfranciscana</name>
    <dbReference type="NCBI Taxonomy" id="6661"/>
    <lineage>
        <taxon>Eukaryota</taxon>
        <taxon>Metazoa</taxon>
        <taxon>Ecdysozoa</taxon>
        <taxon>Arthropoda</taxon>
        <taxon>Crustacea</taxon>
        <taxon>Branchiopoda</taxon>
        <taxon>Anostraca</taxon>
        <taxon>Artemiidae</taxon>
        <taxon>Artemia</taxon>
    </lineage>
</organism>
<dbReference type="InterPro" id="IPR000219">
    <property type="entry name" value="DH_dom"/>
</dbReference>
<dbReference type="InterPro" id="IPR001849">
    <property type="entry name" value="PH_domain"/>
</dbReference>
<sequence>MLSKKENKRSKVSLTRLGASLDDGAINLNSPSSASVSSLRYLRKLLPDRNIFDNRTHFQENELRATLSQASKRPSLAERRKKFFALKHTNSAPDSFNVSPTEHAKSIRKALESVMKTAVLDLDFRPGSPNQHQTRPKPLTTVADLLEERFKFSEDKSRVEHFSDLGYPRGDPPCHFCCKQASRPIHDKTRLQIFSGGLVRARDGGRNSGPLPYIDLPSPSVSATSEKSPSEDEAVTEIIEETPSPSVLTNRRRALVPPKPLYGDSGGEESEQSGKSRKHSTSELDLPRSRARGGSIVVIPPMQICPGDLLVYSKALTNQVTSDDWHGSTHSLAYPEPSISKKGKNSWSLLKLFDRNNRSKSESLSGLEEVLACIRPSNFYDEQLGKYKGLTWITFVAQHSMEEKRKDKLNDTSSVDSNATLSETYTKPMHRATSRLMLRNSMRQYSVPERDNEYSEPSQNISSSSHCFSCHRKANYPSRLPTSGSEASLCDSSPSEDRNETDGPTPYSSAEMLAQKSQSNRTNLHYDRMQSSSSNLTEDLTSRLNQRFTHGITRANSEKQLRRPLLRSLSLARGCGSGPPASNRQVQHGNESLVVHRNTATAPELTSYEHQTDIEKNILKRKEATWDLFQTKLGFLQEHLMVLKNVFMDPLKNVQVEGYIMYAEPEILFGNLDELCTFTYAFCKEFLRLLLENVGPFGELPVSEILEKLYSKSTKATSLSQAFHRYALNYINALNYLESLRRHSDFCEFEKWCSRDPRCKKLQLTDLLVSPVQHIMKTPLLLKEIEQRTEDIFEKEIITKILEAEESSLRELDDKMKWLKNFERLLEIQRALVWPSVLELEQKTFVPDFLRLALAKQPCERLIVSPRRQIILEGNLQLLDTGKPCEMHVILFDDLLLITRKKKGLLKKKSSLSENWPASCSRPCADRTSDSLMRLVVHKQPLSLDRFFIHEVTSQESLASKLDHTFVIIILNRFQQITNIHTFQANTDVTKLNWTTKIRETQERWKHTLRNTVFRTQKLNQARSGVRNSSEC</sequence>
<feature type="compositionally biased region" description="Polar residues" evidence="1">
    <location>
        <begin position="480"/>
        <end position="493"/>
    </location>
</feature>
<name>A0AA88LCX7_ARTSF</name>
<accession>A0AA88LCX7</accession>
<dbReference type="PANTHER" id="PTHR13217">
    <property type="entry name" value="PLECKSTRIN HOMOLOGY DOMAIN-CONTAINING FAMILY G MEMBER 7"/>
    <property type="match status" value="1"/>
</dbReference>
<evidence type="ECO:0008006" key="6">
    <source>
        <dbReference type="Google" id="ProtNLM"/>
    </source>
</evidence>
<dbReference type="SMART" id="SM00233">
    <property type="entry name" value="PH"/>
    <property type="match status" value="1"/>
</dbReference>
<dbReference type="Proteomes" id="UP001187531">
    <property type="component" value="Unassembled WGS sequence"/>
</dbReference>
<feature type="domain" description="PH" evidence="2">
    <location>
        <begin position="869"/>
        <end position="1003"/>
    </location>
</feature>
<dbReference type="InterPro" id="IPR011993">
    <property type="entry name" value="PH-like_dom_sf"/>
</dbReference>
<feature type="region of interest" description="Disordered" evidence="1">
    <location>
        <begin position="201"/>
        <end position="289"/>
    </location>
</feature>
<dbReference type="Gene3D" id="2.30.29.30">
    <property type="entry name" value="Pleckstrin-homology domain (PH domain)/Phosphotyrosine-binding domain (PTB)"/>
    <property type="match status" value="1"/>
</dbReference>
<evidence type="ECO:0000256" key="1">
    <source>
        <dbReference type="SAM" id="MobiDB-lite"/>
    </source>
</evidence>
<feature type="domain" description="DH" evidence="3">
    <location>
        <begin position="620"/>
        <end position="815"/>
    </location>
</feature>
<dbReference type="GO" id="GO:0005085">
    <property type="term" value="F:guanyl-nucleotide exchange factor activity"/>
    <property type="evidence" value="ECO:0007669"/>
    <property type="project" value="InterPro"/>
</dbReference>
<evidence type="ECO:0000259" key="2">
    <source>
        <dbReference type="PROSITE" id="PS50003"/>
    </source>
</evidence>
<dbReference type="Gene3D" id="1.20.900.10">
    <property type="entry name" value="Dbl homology (DH) domain"/>
    <property type="match status" value="1"/>
</dbReference>
<dbReference type="PROSITE" id="PS00741">
    <property type="entry name" value="DH_1"/>
    <property type="match status" value="1"/>
</dbReference>
<feature type="compositionally biased region" description="Polar residues" evidence="1">
    <location>
        <begin position="411"/>
        <end position="425"/>
    </location>
</feature>
<reference evidence="4" key="1">
    <citation type="submission" date="2023-07" db="EMBL/GenBank/DDBJ databases">
        <title>Chromosome-level genome assembly of Artemia franciscana.</title>
        <authorList>
            <person name="Jo E."/>
        </authorList>
    </citation>
    <scope>NUCLEOTIDE SEQUENCE</scope>
    <source>
        <tissue evidence="4">Whole body</tissue>
    </source>
</reference>
<dbReference type="PANTHER" id="PTHR13217:SF6">
    <property type="entry name" value="PLECKSTRIN HOMOLOGY DOMAIN-CONTAINING FAMILY G MEMBER 7"/>
    <property type="match status" value="1"/>
</dbReference>
<dbReference type="PROSITE" id="PS50010">
    <property type="entry name" value="DH_2"/>
    <property type="match status" value="1"/>
</dbReference>
<dbReference type="InterPro" id="IPR035899">
    <property type="entry name" value="DBL_dom_sf"/>
</dbReference>
<evidence type="ECO:0000313" key="5">
    <source>
        <dbReference type="Proteomes" id="UP001187531"/>
    </source>
</evidence>
<protein>
    <recommendedName>
        <fullName evidence="6">Pleckstrin homology domain-containing family G member 7</fullName>
    </recommendedName>
</protein>